<dbReference type="InterPro" id="IPR010106">
    <property type="entry name" value="RpnA"/>
</dbReference>
<dbReference type="PANTHER" id="PTHR41317">
    <property type="entry name" value="PD-(D_E)XK NUCLEASE FAMILY TRANSPOSASE"/>
    <property type="match status" value="1"/>
</dbReference>
<dbReference type="NCBIfam" id="TIGR01784">
    <property type="entry name" value="T_den_put_tspse"/>
    <property type="match status" value="1"/>
</dbReference>
<protein>
    <submittedName>
        <fullName evidence="1">Transposase</fullName>
    </submittedName>
</protein>
<evidence type="ECO:0000313" key="1">
    <source>
        <dbReference type="EMBL" id="GFZ34390.1"/>
    </source>
</evidence>
<dbReference type="PANTHER" id="PTHR41317:SF1">
    <property type="entry name" value="PD-(D_E)XK NUCLEASE FAMILY TRANSPOSASE"/>
    <property type="match status" value="1"/>
</dbReference>
<accession>A0ABQ1EHT1</accession>
<reference evidence="1 2" key="1">
    <citation type="journal article" date="2021" name="Int. J. Syst. Evol. Microbiol.">
        <title>Clostridium zeae sp. nov., isolated from corn silage.</title>
        <authorList>
            <person name="Kobayashi H."/>
            <person name="Tanizawa Y."/>
            <person name="Yagura M."/>
            <person name="Sakamoto M."/>
            <person name="Ohkuma M."/>
            <person name="Tohno M."/>
        </authorList>
    </citation>
    <scope>NUCLEOTIDE SEQUENCE [LARGE SCALE GENOMIC DNA]</scope>
    <source>
        <strain evidence="1 2">CSC2</strain>
    </source>
</reference>
<dbReference type="Proteomes" id="UP000663802">
    <property type="component" value="Unassembled WGS sequence"/>
</dbReference>
<evidence type="ECO:0000313" key="2">
    <source>
        <dbReference type="Proteomes" id="UP000663802"/>
    </source>
</evidence>
<proteinExistence type="predicted"/>
<dbReference type="EMBL" id="BMBA01000011">
    <property type="protein sequence ID" value="GFZ34390.1"/>
    <property type="molecule type" value="Genomic_DNA"/>
</dbReference>
<sequence>MGFNYDDKMILDPKNDVVFQKIFGSPENEDILISFLNALLERTEKEKIKHVEYVDTKLSDIEAVDDKIGILDVRVVTEKGIHINVEIQLINRYNMINRTLFYWSRLYSNQIKKGENYKNLNKTITINILNFDYIDSKKYHTTYHLWEDEEKTKLTDILEIHFIELPKFLDENPELNNSLNMWLAFLTKPEKGVSEMGEPAIRKAITVLDMLSRDPETVRLAELRMKQILDEKSMVEGAREEGKIEGIAEGKVEGKEEAALNFLRLGISEETVAQGTGLSIDKIREIKSML</sequence>
<dbReference type="Pfam" id="PF12784">
    <property type="entry name" value="PDDEXK_2"/>
    <property type="match status" value="1"/>
</dbReference>
<organism evidence="1 2">
    <name type="scientific">Clostridium zeae</name>
    <dbReference type="NCBI Taxonomy" id="2759022"/>
    <lineage>
        <taxon>Bacteria</taxon>
        <taxon>Bacillati</taxon>
        <taxon>Bacillota</taxon>
        <taxon>Clostridia</taxon>
        <taxon>Eubacteriales</taxon>
        <taxon>Clostridiaceae</taxon>
        <taxon>Clostridium</taxon>
    </lineage>
</organism>
<comment type="caution">
    <text evidence="1">The sequence shown here is derived from an EMBL/GenBank/DDBJ whole genome shotgun (WGS) entry which is preliminary data.</text>
</comment>
<dbReference type="RefSeq" id="WP_206872880.1">
    <property type="nucleotide sequence ID" value="NZ_BMBA01000011.1"/>
</dbReference>
<name>A0ABQ1EHT1_9CLOT</name>
<keyword evidence="2" id="KW-1185">Reference proteome</keyword>
<gene>
    <name evidence="1" type="ORF">CSC2_49160</name>
</gene>